<evidence type="ECO:0000313" key="8">
    <source>
        <dbReference type="Proteomes" id="UP000663131"/>
    </source>
</evidence>
<keyword evidence="3" id="KW-0653">Protein transport</keyword>
<dbReference type="KEGG" id="bbrx:BRETT_004447"/>
<dbReference type="InterPro" id="IPR036168">
    <property type="entry name" value="AP2_Mu_C_sf"/>
</dbReference>
<dbReference type="InterPro" id="IPR028565">
    <property type="entry name" value="MHD"/>
</dbReference>
<dbReference type="OrthoDB" id="10259133at2759"/>
<reference evidence="7" key="1">
    <citation type="submission" date="2020-10" db="EMBL/GenBank/DDBJ databases">
        <authorList>
            <person name="Palmer J.M."/>
        </authorList>
    </citation>
    <scope>NUCLEOTIDE SEQUENCE</scope>
    <source>
        <strain evidence="7">UCD 2041</strain>
    </source>
</reference>
<dbReference type="Proteomes" id="UP000663131">
    <property type="component" value="Chromosome 5"/>
</dbReference>
<dbReference type="GO" id="GO:0030131">
    <property type="term" value="C:clathrin adaptor complex"/>
    <property type="evidence" value="ECO:0007669"/>
    <property type="project" value="InterPro"/>
</dbReference>
<evidence type="ECO:0000256" key="2">
    <source>
        <dbReference type="ARBA" id="ARBA00022448"/>
    </source>
</evidence>
<keyword evidence="2" id="KW-0813">Transport</keyword>
<dbReference type="FunFam" id="3.30.450.60:FF:000002">
    <property type="entry name" value="AP-2 complex subunit mu, putative"/>
    <property type="match status" value="1"/>
</dbReference>
<feature type="compositionally biased region" description="Basic and acidic residues" evidence="5">
    <location>
        <begin position="545"/>
        <end position="562"/>
    </location>
</feature>
<dbReference type="GO" id="GO:0012505">
    <property type="term" value="C:endomembrane system"/>
    <property type="evidence" value="ECO:0007669"/>
    <property type="project" value="UniProtKB-SubCell"/>
</dbReference>
<organism evidence="7 8">
    <name type="scientific">Dekkera bruxellensis</name>
    <name type="common">Brettanomyces custersii</name>
    <dbReference type="NCBI Taxonomy" id="5007"/>
    <lineage>
        <taxon>Eukaryota</taxon>
        <taxon>Fungi</taxon>
        <taxon>Dikarya</taxon>
        <taxon>Ascomycota</taxon>
        <taxon>Saccharomycotina</taxon>
        <taxon>Pichiomycetes</taxon>
        <taxon>Pichiales</taxon>
        <taxon>Pichiaceae</taxon>
        <taxon>Brettanomyces</taxon>
    </lineage>
</organism>
<evidence type="ECO:0000259" key="6">
    <source>
        <dbReference type="PROSITE" id="PS51072"/>
    </source>
</evidence>
<evidence type="ECO:0000313" key="7">
    <source>
        <dbReference type="EMBL" id="QOU19226.1"/>
    </source>
</evidence>
<dbReference type="EMBL" id="CP063133">
    <property type="protein sequence ID" value="QOU19226.1"/>
    <property type="molecule type" value="Genomic_DNA"/>
</dbReference>
<gene>
    <name evidence="7" type="ORF">BRETT_004447</name>
</gene>
<dbReference type="PROSITE" id="PS51072">
    <property type="entry name" value="MHD"/>
    <property type="match status" value="1"/>
</dbReference>
<sequence length="600" mass="69980">MSLALYILDEDLHLLIHRQYRRELDSAKVINKFRRSYIEALPACSPVLRCGSWTFVYVKCDSIYLMMPVYGDANVVCLITFLHKFMGVLRSYLSSYGQMQQPEWKIDADSIRDNYILLYELFDETLDWGIPQLTEFSILKEYVRPQNTNVIESEKGDSDGTEKQISNEVNASISRSSMAKISWRPKGIFYDKNEFFMNFEEHLKFKYNFKARRLMLNTISGEINCTSYLSGMPTLKLELNEPFKRESVENATSLSISSANSIFSNVNYHQCVQIDDSDEHLLTFIPPDGRFKLLSYQILHTDSLRPLIVIRPRYIVYSKDGHYRLRIKLKILTTFKRKYNMSDISIVLPLFVPVDNLVFDFDKPFRFSTKIGRVVHNLCENTITWQISRMDGLSRGQMVSEFELTTRQHVDYEHRQNIFHNRQTKNDIVYYHLRTKLDKLRGTIADSELSSALESTTSIGVFTEKNLIITVNFTLEAMLYSGLKVNFLQVQEPELQFEAFPWVRYRISCGKGDYLFVMCDDQIYNRLSKAELDHIHQSIEEIKKEEDALNSDTDRTKVKEEEASSQVSEGKLSSQKVDGSNERYKKKAPAFEEYKLEGEE</sequence>
<dbReference type="InterPro" id="IPR018240">
    <property type="entry name" value="Clathrin_mu_CS"/>
</dbReference>
<dbReference type="SUPFAM" id="SSF49447">
    <property type="entry name" value="Second domain of Mu2 adaptin subunit (ap50) of ap2 adaptor"/>
    <property type="match status" value="1"/>
</dbReference>
<dbReference type="InterPro" id="IPR011012">
    <property type="entry name" value="Longin-like_dom_sf"/>
</dbReference>
<accession>A0A871R240</accession>
<dbReference type="Gene3D" id="2.60.40.1170">
    <property type="entry name" value="Mu homology domain, subdomain B"/>
    <property type="match status" value="4"/>
</dbReference>
<feature type="region of interest" description="Disordered" evidence="5">
    <location>
        <begin position="545"/>
        <end position="584"/>
    </location>
</feature>
<dbReference type="PRINTS" id="PR00314">
    <property type="entry name" value="CLATHRINADPT"/>
</dbReference>
<evidence type="ECO:0000256" key="3">
    <source>
        <dbReference type="ARBA" id="ARBA00022927"/>
    </source>
</evidence>
<feature type="compositionally biased region" description="Polar residues" evidence="5">
    <location>
        <begin position="564"/>
        <end position="578"/>
    </location>
</feature>
<feature type="domain" description="MHD" evidence="6">
    <location>
        <begin position="192"/>
        <end position="517"/>
    </location>
</feature>
<dbReference type="AlphaFoldDB" id="A0A871R240"/>
<keyword evidence="4" id="KW-0472">Membrane</keyword>
<evidence type="ECO:0000256" key="5">
    <source>
        <dbReference type="SAM" id="MobiDB-lite"/>
    </source>
</evidence>
<dbReference type="GeneID" id="64576370"/>
<evidence type="ECO:0000256" key="4">
    <source>
        <dbReference type="ARBA" id="ARBA00023136"/>
    </source>
</evidence>
<dbReference type="SUPFAM" id="SSF64356">
    <property type="entry name" value="SNARE-like"/>
    <property type="match status" value="1"/>
</dbReference>
<reference evidence="7" key="2">
    <citation type="journal article" name="BMC Genomics">
        <title>New genome assemblies reveal patterns of domestication and adaptation across Brettanomyces (Dekkera) species.</title>
        <authorList>
            <person name="Roach M.J."/>
            <person name="Borneman A.R."/>
        </authorList>
    </citation>
    <scope>NUCLEOTIDE SEQUENCE</scope>
    <source>
        <strain evidence="7">UCD 2041</strain>
    </source>
</reference>
<dbReference type="RefSeq" id="XP_041135719.1">
    <property type="nucleotide sequence ID" value="XM_041282943.1"/>
</dbReference>
<dbReference type="PROSITE" id="PS00991">
    <property type="entry name" value="CLAT_ADAPTOR_M_2"/>
    <property type="match status" value="1"/>
</dbReference>
<dbReference type="Gene3D" id="3.30.450.60">
    <property type="match status" value="1"/>
</dbReference>
<dbReference type="GO" id="GO:0006886">
    <property type="term" value="P:intracellular protein transport"/>
    <property type="evidence" value="ECO:0007669"/>
    <property type="project" value="InterPro"/>
</dbReference>
<dbReference type="GO" id="GO:0016192">
    <property type="term" value="P:vesicle-mediated transport"/>
    <property type="evidence" value="ECO:0007669"/>
    <property type="project" value="InterPro"/>
</dbReference>
<name>A0A871R240_DEKBR</name>
<dbReference type="Pfam" id="PF00928">
    <property type="entry name" value="Adap_comp_sub"/>
    <property type="match status" value="1"/>
</dbReference>
<dbReference type="PANTHER" id="PTHR10529">
    <property type="entry name" value="AP COMPLEX SUBUNIT MU"/>
    <property type="match status" value="1"/>
</dbReference>
<dbReference type="InterPro" id="IPR050431">
    <property type="entry name" value="Adaptor_comp_med_subunit"/>
</dbReference>
<evidence type="ECO:0000256" key="1">
    <source>
        <dbReference type="ARBA" id="ARBA00004308"/>
    </source>
</evidence>
<proteinExistence type="predicted"/>
<comment type="subcellular location">
    <subcellularLocation>
        <location evidence="1">Endomembrane system</location>
    </subcellularLocation>
</comment>
<protein>
    <recommendedName>
        <fullName evidence="6">MHD domain-containing protein</fullName>
    </recommendedName>
</protein>
<dbReference type="InterPro" id="IPR001392">
    <property type="entry name" value="Clathrin_mu"/>
</dbReference>